<keyword evidence="1" id="KW-0812">Transmembrane</keyword>
<dbReference type="InterPro" id="IPR020846">
    <property type="entry name" value="MFS_dom"/>
</dbReference>
<accession>A0A381RA38</accession>
<feature type="transmembrane region" description="Helical" evidence="1">
    <location>
        <begin position="236"/>
        <end position="258"/>
    </location>
</feature>
<dbReference type="GO" id="GO:0022857">
    <property type="term" value="F:transmembrane transporter activity"/>
    <property type="evidence" value="ECO:0007669"/>
    <property type="project" value="InterPro"/>
</dbReference>
<organism evidence="3">
    <name type="scientific">marine metagenome</name>
    <dbReference type="NCBI Taxonomy" id="408172"/>
    <lineage>
        <taxon>unclassified sequences</taxon>
        <taxon>metagenomes</taxon>
        <taxon>ecological metagenomes</taxon>
    </lineage>
</organism>
<feature type="transmembrane region" description="Helical" evidence="1">
    <location>
        <begin position="12"/>
        <end position="38"/>
    </location>
</feature>
<feature type="transmembrane region" description="Helical" evidence="1">
    <location>
        <begin position="391"/>
        <end position="414"/>
    </location>
</feature>
<dbReference type="Gene3D" id="1.20.1250.20">
    <property type="entry name" value="MFS general substrate transporter like domains"/>
    <property type="match status" value="2"/>
</dbReference>
<feature type="transmembrane region" description="Helical" evidence="1">
    <location>
        <begin position="146"/>
        <end position="166"/>
    </location>
</feature>
<dbReference type="PANTHER" id="PTHR11360:SF284">
    <property type="entry name" value="EG:103B4.3 PROTEIN-RELATED"/>
    <property type="match status" value="1"/>
</dbReference>
<gene>
    <name evidence="3" type="ORF">METZ01_LOCUS41469</name>
</gene>
<dbReference type="EMBL" id="UINC01001779">
    <property type="protein sequence ID" value="SUZ88615.1"/>
    <property type="molecule type" value="Genomic_DNA"/>
</dbReference>
<dbReference type="SUPFAM" id="SSF103473">
    <property type="entry name" value="MFS general substrate transporter"/>
    <property type="match status" value="1"/>
</dbReference>
<sequence>MSSILPKDPLKYRWIILVMSFLLITITNGLTLGGLYVFEEELINSLSQITGEGVLRADLKLRDAILLWSTAFFGFFAGVLADKIGVKKLMISGLLLLSLCFWQYSQAISLNQMYIIHVFMGLVLCIAGMLVNVILISRWFNNSRGLAIGILLAGTSTGNGLFPQINTYLLSLGDWREVMIWLSFIPLCLIPLLLTFIKDSPEELQATTEDITDQESTESHTGKSFTLVQALKARNFWLLSLMAFCTFYSILAMTGHVFLMLREENYAPQVAATGVSIIFLGGFIGKVISGQLAETYGRKKILLSGVGIMLIGSIFIVLALLYSNPLFVWIGLGFYGFGWGGLYTLIQLLSADLFGIASLGKIMGVINIVDTFGGGLGPFLTGYLYDQTEGYLTPFIVISLLLIIAFLSSSLLRIDDKEIEDNR</sequence>
<feature type="transmembrane region" description="Helical" evidence="1">
    <location>
        <begin position="301"/>
        <end position="322"/>
    </location>
</feature>
<evidence type="ECO:0000313" key="3">
    <source>
        <dbReference type="EMBL" id="SUZ88615.1"/>
    </source>
</evidence>
<dbReference type="PANTHER" id="PTHR11360">
    <property type="entry name" value="MONOCARBOXYLATE TRANSPORTER"/>
    <property type="match status" value="1"/>
</dbReference>
<dbReference type="AlphaFoldDB" id="A0A381RA38"/>
<feature type="domain" description="Major facilitator superfamily (MFS) profile" evidence="2">
    <location>
        <begin position="17"/>
        <end position="417"/>
    </location>
</feature>
<feature type="transmembrane region" description="Helical" evidence="1">
    <location>
        <begin position="328"/>
        <end position="350"/>
    </location>
</feature>
<name>A0A381RA38_9ZZZZ</name>
<evidence type="ECO:0000256" key="1">
    <source>
        <dbReference type="SAM" id="Phobius"/>
    </source>
</evidence>
<dbReference type="Pfam" id="PF07690">
    <property type="entry name" value="MFS_1"/>
    <property type="match status" value="1"/>
</dbReference>
<protein>
    <recommendedName>
        <fullName evidence="2">Major facilitator superfamily (MFS) profile domain-containing protein</fullName>
    </recommendedName>
</protein>
<proteinExistence type="predicted"/>
<keyword evidence="1" id="KW-0472">Membrane</keyword>
<feature type="transmembrane region" description="Helical" evidence="1">
    <location>
        <begin position="178"/>
        <end position="197"/>
    </location>
</feature>
<reference evidence="3" key="1">
    <citation type="submission" date="2018-05" db="EMBL/GenBank/DDBJ databases">
        <authorList>
            <person name="Lanie J.A."/>
            <person name="Ng W.-L."/>
            <person name="Kazmierczak K.M."/>
            <person name="Andrzejewski T.M."/>
            <person name="Davidsen T.M."/>
            <person name="Wayne K.J."/>
            <person name="Tettelin H."/>
            <person name="Glass J.I."/>
            <person name="Rusch D."/>
            <person name="Podicherti R."/>
            <person name="Tsui H.-C.T."/>
            <person name="Winkler M.E."/>
        </authorList>
    </citation>
    <scope>NUCLEOTIDE SEQUENCE</scope>
</reference>
<feature type="transmembrane region" description="Helical" evidence="1">
    <location>
        <begin position="65"/>
        <end position="82"/>
    </location>
</feature>
<feature type="transmembrane region" description="Helical" evidence="1">
    <location>
        <begin position="362"/>
        <end position="385"/>
    </location>
</feature>
<evidence type="ECO:0000259" key="2">
    <source>
        <dbReference type="PROSITE" id="PS50850"/>
    </source>
</evidence>
<dbReference type="PROSITE" id="PS50850">
    <property type="entry name" value="MFS"/>
    <property type="match status" value="1"/>
</dbReference>
<dbReference type="InterPro" id="IPR050327">
    <property type="entry name" value="Proton-linked_MCT"/>
</dbReference>
<feature type="transmembrane region" description="Helical" evidence="1">
    <location>
        <begin position="114"/>
        <end position="134"/>
    </location>
</feature>
<dbReference type="InterPro" id="IPR036259">
    <property type="entry name" value="MFS_trans_sf"/>
</dbReference>
<feature type="transmembrane region" description="Helical" evidence="1">
    <location>
        <begin position="270"/>
        <end position="289"/>
    </location>
</feature>
<dbReference type="InterPro" id="IPR011701">
    <property type="entry name" value="MFS"/>
</dbReference>
<keyword evidence="1" id="KW-1133">Transmembrane helix</keyword>